<accession>A0A1B1DWH8</accession>
<dbReference type="OrthoDB" id="5568754at2759"/>
<proteinExistence type="predicted"/>
<feature type="transmembrane region" description="Helical" evidence="1">
    <location>
        <begin position="1203"/>
        <end position="1223"/>
    </location>
</feature>
<dbReference type="InterPro" id="IPR023298">
    <property type="entry name" value="ATPase_P-typ_TM_dom_sf"/>
</dbReference>
<gene>
    <name evidence="2" type="ORF">PCOAH_00015070</name>
</gene>
<feature type="transmembrane region" description="Helical" evidence="1">
    <location>
        <begin position="989"/>
        <end position="1008"/>
    </location>
</feature>
<keyword evidence="1" id="KW-0472">Membrane</keyword>
<dbReference type="VEuPathDB" id="PlasmoDB:PCOAH_00015070"/>
<dbReference type="Gene3D" id="3.40.1110.10">
    <property type="entry name" value="Calcium-transporting ATPase, cytoplasmic domain N"/>
    <property type="match status" value="1"/>
</dbReference>
<evidence type="ECO:0000313" key="3">
    <source>
        <dbReference type="Proteomes" id="UP000092716"/>
    </source>
</evidence>
<dbReference type="AlphaFoldDB" id="A0A1B1DWH8"/>
<feature type="transmembrane region" description="Helical" evidence="1">
    <location>
        <begin position="957"/>
        <end position="983"/>
    </location>
</feature>
<sequence length="1252" mass="146911">MANWEVKKRPGEIDDVYFCDTMRRELQLLKDEYKKKTRRKLFLKCILKTELLVVAIFLAPLLACPLFLKDNDIISSHYLTALFVLISLLLLLFVFLYYEIEDAQTNEFLRKINEASKLLSPRNVSKKKKEDDCHLTYLSSSHFIFIQRNRRWELLPTNLLIKQDIFLLRAGDLIPCRCVEYNMDECAYGRRYEKYEVFMPMDKDHISMNLLTKHAKDDKRDYLPSFHLYSFVAQEDVSICTIRKYMQDSTDRSKISKHKGNLRNVILTEKIHTFYLYTWAVLFFVCVMAATLYFNDMKSHGEDVPHFIIMYFLLYSVLMSITMLPFFHRIFSELIYGYCSSLNLIYESYFKDEMNYERNFSSSFDFSTTTEDTSYADKKRFGLFYTLKSIFLLIIKGIKIDKCYLNILSDCSVLCFLDSSGILLDSNHSIKEICLYNSMNTKKEAPSSSTMTKGVPSHHNYILTVIDILMDNKSMYAYQRIKNRKILHSLFLLSYYTQVPKYLRLLDEFQNNILNYMNQLDYSHLFICLCDIGNLSYPYNKFVFHKLFLCVENKSNYELYRKKSSELKKHRKTTGDGDELPYHVHENALGINIYDAVTSRDNFVFAFILCEKKKDKYHLFLKGQLDALVNKCMFYYDGKAIKRLKRKKKKVLRILNMQWISSGIESICFAYRPLSTEERNYMKDNFKKNIYLLTINKRKVYHLRNFYNESPFPVKGNEKFLSHLLSTSIFIGNSAVKLMTNSEIQMRINDFQNVGLPKMAGIRFVHFSKTDQANTRNVSNLLGMETNWNTSISLSLNDKSSFKNRDGKVVIPSGINNIKTHIQEVDDIPLRVSSYSGCNQFNTAEMIRILLENNEIITCVGNSLNCCNFEVYSLCNYSVSILLPYNNSCKDCQGKRERNTPFDELSTKQNPIISYASFVNTLPCNLIIEKSRLDLSENIMELVYKLLKSSRIHKKNVSLTIFFFYFYYSQLSFLLFLVSVFFLPPLISVMDYLLFVLLIIPLLSIALLGNDNNSTIMNEIPDKVITREFLLKRLLFYLIRWIPYMLSCITLPVYYVQLINKQFAREYILQSTLSQDVLRSLQKNFLANVAHHCTQSVQLGSLSKCQLLLYSFSDKEAMNLRRNMTGVMIKQTQIFFFFVFSLLFFVSSLSHSDRYEPLFKLSCIHNSKTYFSCLFIFLILSLLYVALRVYMLPPYYLIQYPDATLSILIVIFCLIIFVTNETLKKVEARVKTNRQKYLKVLFGTRLGMWSPK</sequence>
<dbReference type="EMBL" id="CP016244">
    <property type="protein sequence ID" value="ANQ07118.1"/>
    <property type="molecule type" value="Genomic_DNA"/>
</dbReference>
<dbReference type="PANTHER" id="PTHR13219:SF6">
    <property type="entry name" value="TRANSMEMBRANE PROTEIN 94"/>
    <property type="match status" value="1"/>
</dbReference>
<feature type="transmembrane region" description="Helical" evidence="1">
    <location>
        <begin position="45"/>
        <end position="68"/>
    </location>
</feature>
<dbReference type="RefSeq" id="XP_019913813.1">
    <property type="nucleotide sequence ID" value="XM_020058316.1"/>
</dbReference>
<organism evidence="2 3">
    <name type="scientific">Plasmodium coatneyi</name>
    <dbReference type="NCBI Taxonomy" id="208452"/>
    <lineage>
        <taxon>Eukaryota</taxon>
        <taxon>Sar</taxon>
        <taxon>Alveolata</taxon>
        <taxon>Apicomplexa</taxon>
        <taxon>Aconoidasida</taxon>
        <taxon>Haemosporida</taxon>
        <taxon>Plasmodiidae</taxon>
        <taxon>Plasmodium</taxon>
    </lineage>
</organism>
<keyword evidence="3" id="KW-1185">Reference proteome</keyword>
<feature type="transmembrane region" description="Helical" evidence="1">
    <location>
        <begin position="274"/>
        <end position="294"/>
    </location>
</feature>
<evidence type="ECO:0000256" key="1">
    <source>
        <dbReference type="SAM" id="Phobius"/>
    </source>
</evidence>
<protein>
    <submittedName>
        <fullName evidence="2">Uncharacterized protein</fullName>
    </submittedName>
</protein>
<keyword evidence="1" id="KW-0812">Transmembrane</keyword>
<dbReference type="InterPro" id="IPR023299">
    <property type="entry name" value="ATPase_P-typ_cyto_dom_N"/>
</dbReference>
<dbReference type="Pfam" id="PF13246">
    <property type="entry name" value="Cation_ATPase"/>
    <property type="match status" value="1"/>
</dbReference>
<feature type="transmembrane region" description="Helical" evidence="1">
    <location>
        <begin position="80"/>
        <end position="100"/>
    </location>
</feature>
<dbReference type="InterPro" id="IPR039720">
    <property type="entry name" value="TMEM94"/>
</dbReference>
<dbReference type="GO" id="GO:0000166">
    <property type="term" value="F:nucleotide binding"/>
    <property type="evidence" value="ECO:0007669"/>
    <property type="project" value="InterPro"/>
</dbReference>
<feature type="transmembrane region" description="Helical" evidence="1">
    <location>
        <begin position="1128"/>
        <end position="1149"/>
    </location>
</feature>
<name>A0A1B1DWH8_9APIC</name>
<dbReference type="PANTHER" id="PTHR13219">
    <property type="entry name" value="TRANSMEMBRANE PROTEIN 94"/>
    <property type="match status" value="1"/>
</dbReference>
<feature type="transmembrane region" description="Helical" evidence="1">
    <location>
        <begin position="1034"/>
        <end position="1055"/>
    </location>
</feature>
<evidence type="ECO:0000313" key="2">
    <source>
        <dbReference type="EMBL" id="ANQ07118.1"/>
    </source>
</evidence>
<dbReference type="Gene3D" id="1.20.1110.10">
    <property type="entry name" value="Calcium-transporting ATPase, transmembrane domain"/>
    <property type="match status" value="1"/>
</dbReference>
<dbReference type="SUPFAM" id="SSF81660">
    <property type="entry name" value="Metal cation-transporting ATPase, ATP-binding domain N"/>
    <property type="match status" value="1"/>
</dbReference>
<feature type="transmembrane region" description="Helical" evidence="1">
    <location>
        <begin position="306"/>
        <end position="327"/>
    </location>
</feature>
<feature type="transmembrane region" description="Helical" evidence="1">
    <location>
        <begin position="1170"/>
        <end position="1191"/>
    </location>
</feature>
<dbReference type="GeneID" id="30908233"/>
<keyword evidence="1" id="KW-1133">Transmembrane helix</keyword>
<dbReference type="Proteomes" id="UP000092716">
    <property type="component" value="Chromosome 6"/>
</dbReference>
<dbReference type="SUPFAM" id="SSF81665">
    <property type="entry name" value="Calcium ATPase, transmembrane domain M"/>
    <property type="match status" value="1"/>
</dbReference>
<dbReference type="KEGG" id="pcot:PCOAH_00015070"/>
<reference evidence="3" key="1">
    <citation type="submission" date="2016-06" db="EMBL/GenBank/DDBJ databases">
        <title>First high quality genome sequence of Plasmodium coatneyi using continuous long reads from single molecule, real-time sequencing.</title>
        <authorList>
            <person name="Chien J.-T."/>
            <person name="Pakala S.B."/>
            <person name="Geraldo J.A."/>
            <person name="Lapp S.A."/>
            <person name="Barnwell J.W."/>
            <person name="Kissinger J.C."/>
            <person name="Galinski M.R."/>
            <person name="Humphrey J.C."/>
        </authorList>
    </citation>
    <scope>NUCLEOTIDE SEQUENCE [LARGE SCALE GENOMIC DNA]</scope>
    <source>
        <strain evidence="3">Hackeri</strain>
    </source>
</reference>